<gene>
    <name evidence="9" type="ordered locus">Lcho_0193</name>
</gene>
<dbReference type="CDD" id="cd14014">
    <property type="entry name" value="STKc_PknB_like"/>
    <property type="match status" value="1"/>
</dbReference>
<dbReference type="InterPro" id="IPR011009">
    <property type="entry name" value="Kinase-like_dom_sf"/>
</dbReference>
<dbReference type="GO" id="GO:0005524">
    <property type="term" value="F:ATP binding"/>
    <property type="evidence" value="ECO:0007669"/>
    <property type="project" value="UniProtKB-KW"/>
</dbReference>
<evidence type="ECO:0000256" key="3">
    <source>
        <dbReference type="ARBA" id="ARBA00022679"/>
    </source>
</evidence>
<feature type="region of interest" description="Disordered" evidence="7">
    <location>
        <begin position="261"/>
        <end position="314"/>
    </location>
</feature>
<dbReference type="InterPro" id="IPR008271">
    <property type="entry name" value="Ser/Thr_kinase_AS"/>
</dbReference>
<evidence type="ECO:0000256" key="7">
    <source>
        <dbReference type="SAM" id="MobiDB-lite"/>
    </source>
</evidence>
<proteinExistence type="predicted"/>
<dbReference type="FunFam" id="1.10.510.10:FF:000021">
    <property type="entry name" value="Serine/threonine protein kinase"/>
    <property type="match status" value="1"/>
</dbReference>
<evidence type="ECO:0000313" key="10">
    <source>
        <dbReference type="Proteomes" id="UP000001693"/>
    </source>
</evidence>
<keyword evidence="5 9" id="KW-0418">Kinase</keyword>
<dbReference type="HOGENOM" id="CLU_000288_63_44_4"/>
<keyword evidence="2 9" id="KW-0723">Serine/threonine-protein kinase</keyword>
<dbReference type="eggNOG" id="COG0515">
    <property type="taxonomic scope" value="Bacteria"/>
</dbReference>
<evidence type="ECO:0000313" key="9">
    <source>
        <dbReference type="EMBL" id="ACB32468.1"/>
    </source>
</evidence>
<evidence type="ECO:0000256" key="1">
    <source>
        <dbReference type="ARBA" id="ARBA00012513"/>
    </source>
</evidence>
<dbReference type="PANTHER" id="PTHR43289">
    <property type="entry name" value="MITOGEN-ACTIVATED PROTEIN KINASE KINASE KINASE 20-RELATED"/>
    <property type="match status" value="1"/>
</dbReference>
<dbReference type="STRING" id="395495.Lcho_0193"/>
<evidence type="ECO:0000256" key="6">
    <source>
        <dbReference type="ARBA" id="ARBA00022840"/>
    </source>
</evidence>
<organism evidence="9 10">
    <name type="scientific">Leptothrix cholodnii (strain ATCC 51168 / LMG 8142 / SP-6)</name>
    <name type="common">Leptothrix discophora (strain SP-6)</name>
    <dbReference type="NCBI Taxonomy" id="395495"/>
    <lineage>
        <taxon>Bacteria</taxon>
        <taxon>Pseudomonadati</taxon>
        <taxon>Pseudomonadota</taxon>
        <taxon>Betaproteobacteria</taxon>
        <taxon>Burkholderiales</taxon>
        <taxon>Sphaerotilaceae</taxon>
        <taxon>Leptothrix</taxon>
    </lineage>
</organism>
<dbReference type="GO" id="GO:0004674">
    <property type="term" value="F:protein serine/threonine kinase activity"/>
    <property type="evidence" value="ECO:0007669"/>
    <property type="project" value="UniProtKB-KW"/>
</dbReference>
<keyword evidence="3" id="KW-0808">Transferase</keyword>
<dbReference type="Gene3D" id="1.10.510.10">
    <property type="entry name" value="Transferase(Phosphotransferase) domain 1"/>
    <property type="match status" value="1"/>
</dbReference>
<feature type="domain" description="Protein kinase" evidence="8">
    <location>
        <begin position="1"/>
        <end position="252"/>
    </location>
</feature>
<evidence type="ECO:0000256" key="5">
    <source>
        <dbReference type="ARBA" id="ARBA00022777"/>
    </source>
</evidence>
<dbReference type="PANTHER" id="PTHR43289:SF6">
    <property type="entry name" value="SERINE_THREONINE-PROTEIN KINASE NEKL-3"/>
    <property type="match status" value="1"/>
</dbReference>
<keyword evidence="6" id="KW-0067">ATP-binding</keyword>
<keyword evidence="10" id="KW-1185">Reference proteome</keyword>
<dbReference type="Proteomes" id="UP000001693">
    <property type="component" value="Chromosome"/>
</dbReference>
<dbReference type="EC" id="2.7.11.1" evidence="1"/>
<dbReference type="Pfam" id="PF00069">
    <property type="entry name" value="Pkinase"/>
    <property type="match status" value="1"/>
</dbReference>
<dbReference type="AlphaFoldDB" id="B1Y6Z0"/>
<keyword evidence="4" id="KW-0547">Nucleotide-binding</keyword>
<dbReference type="Gene3D" id="3.30.200.20">
    <property type="entry name" value="Phosphorylase Kinase, domain 1"/>
    <property type="match status" value="1"/>
</dbReference>
<dbReference type="SMART" id="SM00220">
    <property type="entry name" value="S_TKc"/>
    <property type="match status" value="1"/>
</dbReference>
<dbReference type="EMBL" id="CP001013">
    <property type="protein sequence ID" value="ACB32468.1"/>
    <property type="molecule type" value="Genomic_DNA"/>
</dbReference>
<evidence type="ECO:0000256" key="4">
    <source>
        <dbReference type="ARBA" id="ARBA00022741"/>
    </source>
</evidence>
<dbReference type="InterPro" id="IPR000719">
    <property type="entry name" value="Prot_kinase_dom"/>
</dbReference>
<protein>
    <recommendedName>
        <fullName evidence="1">non-specific serine/threonine protein kinase</fullName>
        <ecNumber evidence="1">2.7.11.1</ecNumber>
    </recommendedName>
</protein>
<dbReference type="PROSITE" id="PS00108">
    <property type="entry name" value="PROTEIN_KINASE_ST"/>
    <property type="match status" value="1"/>
</dbReference>
<accession>B1Y6Z0</accession>
<evidence type="ECO:0000256" key="2">
    <source>
        <dbReference type="ARBA" id="ARBA00022527"/>
    </source>
</evidence>
<dbReference type="PROSITE" id="PS50011">
    <property type="entry name" value="PROTEIN_KINASE_DOM"/>
    <property type="match status" value="1"/>
</dbReference>
<evidence type="ECO:0000259" key="8">
    <source>
        <dbReference type="PROSITE" id="PS50011"/>
    </source>
</evidence>
<sequence>MGRVHLAHEIETGQEVAIKTLALAREFSGFALREAYARFQREIQAAGRLRHPDIVRVIDSGETDGLAYIVMERLHGKDLSNHTQAQTLMPVSTVVAIGARVASALAHAHAHGVVHRDIKPANVMIDGPRNQVKVMDFGIARLHDASRTRTGLVLGSPSYMSPEQLAGRNVDGRSDLYSLGVLLFQLLTSRLPIVGTSMASLIHAIAHTNAPDARQLRPGLPEELANLVSILLEKRPELRYRDGLDVAADLRLIASMLQRRTDASSDQPMLSDAAPATAAAVDPAPQDAASVQEVAPAADPDVSHAAAMRAQSRP</sequence>
<feature type="compositionally biased region" description="Low complexity" evidence="7">
    <location>
        <begin position="272"/>
        <end position="289"/>
    </location>
</feature>
<dbReference type="SUPFAM" id="SSF56112">
    <property type="entry name" value="Protein kinase-like (PK-like)"/>
    <property type="match status" value="1"/>
</dbReference>
<reference evidence="9 10" key="1">
    <citation type="submission" date="2008-03" db="EMBL/GenBank/DDBJ databases">
        <title>Complete sequence of Leptothrix cholodnii SP-6.</title>
        <authorList>
            <consortium name="US DOE Joint Genome Institute"/>
            <person name="Copeland A."/>
            <person name="Lucas S."/>
            <person name="Lapidus A."/>
            <person name="Glavina del Rio T."/>
            <person name="Dalin E."/>
            <person name="Tice H."/>
            <person name="Bruce D."/>
            <person name="Goodwin L."/>
            <person name="Pitluck S."/>
            <person name="Chertkov O."/>
            <person name="Brettin T."/>
            <person name="Detter J.C."/>
            <person name="Han C."/>
            <person name="Kuske C.R."/>
            <person name="Schmutz J."/>
            <person name="Larimer F."/>
            <person name="Land M."/>
            <person name="Hauser L."/>
            <person name="Kyrpides N."/>
            <person name="Lykidis A."/>
            <person name="Emerson D."/>
            <person name="Richardson P."/>
        </authorList>
    </citation>
    <scope>NUCLEOTIDE SEQUENCE [LARGE SCALE GENOMIC DNA]</scope>
    <source>
        <strain evidence="10">ATCC 51168 / LMG 8142 / SP-6</strain>
    </source>
</reference>
<name>B1Y6Z0_LEPCP</name>
<dbReference type="KEGG" id="lch:Lcho_0193"/>